<reference evidence="3" key="1">
    <citation type="journal article" date="2019" name="Int. J. Syst. Evol. Microbiol.">
        <title>The Global Catalogue of Microorganisms (GCM) 10K type strain sequencing project: providing services to taxonomists for standard genome sequencing and annotation.</title>
        <authorList>
            <consortium name="The Broad Institute Genomics Platform"/>
            <consortium name="The Broad Institute Genome Sequencing Center for Infectious Disease"/>
            <person name="Wu L."/>
            <person name="Ma J."/>
        </authorList>
    </citation>
    <scope>NUCLEOTIDE SEQUENCE [LARGE SCALE GENOMIC DNA]</scope>
    <source>
        <strain evidence="3">CCUG 59858</strain>
    </source>
</reference>
<accession>A0ABV8CD47</accession>
<dbReference type="InterPro" id="IPR001078">
    <property type="entry name" value="2-oxoacid_DH_actylTfrase"/>
</dbReference>
<dbReference type="EMBL" id="JBHSAB010000002">
    <property type="protein sequence ID" value="MFC3908117.1"/>
    <property type="molecule type" value="Genomic_DNA"/>
</dbReference>
<dbReference type="InterPro" id="IPR023213">
    <property type="entry name" value="CAT-like_dom_sf"/>
</dbReference>
<organism evidence="2 3">
    <name type="scientific">Legionella dresdenensis</name>
    <dbReference type="NCBI Taxonomy" id="450200"/>
    <lineage>
        <taxon>Bacteria</taxon>
        <taxon>Pseudomonadati</taxon>
        <taxon>Pseudomonadota</taxon>
        <taxon>Gammaproteobacteria</taxon>
        <taxon>Legionellales</taxon>
        <taxon>Legionellaceae</taxon>
        <taxon>Legionella</taxon>
    </lineage>
</organism>
<dbReference type="InterPro" id="IPR009078">
    <property type="entry name" value="Ferritin-like_SF"/>
</dbReference>
<dbReference type="Pfam" id="PF00198">
    <property type="entry name" value="2-oxoacid_dh"/>
    <property type="match status" value="1"/>
</dbReference>
<dbReference type="Gene3D" id="3.30.559.10">
    <property type="entry name" value="Chloramphenicol acetyltransferase-like domain"/>
    <property type="match status" value="1"/>
</dbReference>
<protein>
    <submittedName>
        <fullName evidence="2">2-oxo acid dehydrogenase subunit E2</fullName>
    </submittedName>
</protein>
<evidence type="ECO:0000259" key="1">
    <source>
        <dbReference type="Pfam" id="PF00198"/>
    </source>
</evidence>
<name>A0ABV8CD47_9GAMM</name>
<dbReference type="SUPFAM" id="SSF52777">
    <property type="entry name" value="CoA-dependent acyltransferases"/>
    <property type="match status" value="1"/>
</dbReference>
<gene>
    <name evidence="2" type="ORF">ACFORL_03365</name>
</gene>
<dbReference type="Proteomes" id="UP001595758">
    <property type="component" value="Unassembled WGS sequence"/>
</dbReference>
<keyword evidence="3" id="KW-1185">Reference proteome</keyword>
<proteinExistence type="predicted"/>
<comment type="caution">
    <text evidence="2">The sequence shown here is derived from an EMBL/GenBank/DDBJ whole genome shotgun (WGS) entry which is preliminary data.</text>
</comment>
<dbReference type="SUPFAM" id="SSF47240">
    <property type="entry name" value="Ferritin-like"/>
    <property type="match status" value="1"/>
</dbReference>
<feature type="domain" description="2-oxoacid dehydrogenase acyltransferase catalytic" evidence="1">
    <location>
        <begin position="444"/>
        <end position="528"/>
    </location>
</feature>
<evidence type="ECO:0000313" key="3">
    <source>
        <dbReference type="Proteomes" id="UP001595758"/>
    </source>
</evidence>
<dbReference type="RefSeq" id="WP_382341102.1">
    <property type="nucleotide sequence ID" value="NZ_JBHSAB010000002.1"/>
</dbReference>
<evidence type="ECO:0000313" key="2">
    <source>
        <dbReference type="EMBL" id="MFC3908117.1"/>
    </source>
</evidence>
<sequence length="593" mass="69118">MDELAEILRPSWGSEQWILEGWNIISAEEKAIIKGRIDELFCDGLPFELKHPKVLYIYAFSLLAQLEVLAIQVPLKFESRMSTPEHRAAMRQQLLDEIFHGLVFTKILYMLCEPHARPPAYNENIEITCNFIRSEECPKVAIMLLNLIGEGWIEEIFYSFERQQIAPKVFAKIIEDEHRHVCEADLYRDIGMPALEEVQPKLAYLEEQLLMNIFSQYKYMFSVCTLLGPKGTTEFTQALQRKHQQQLQKINLEPSENWKFYVKFTNDLSPRIQDFTKAHLEVPMSPIRKVFLTQWNDPGDPTMVGQFDIDVSAIDFFSKKYPPETITTLMLQTISIGLAENDPFRIFLSMKRLYQAEKAYTGLIVKLPDCGDQIGMIVFENCHLMTLRELALRIRSAMRMMVYCYQKRAQLEEMYPELLEYSETYLYSLFNDSYGYPVPGMPVVSLSNIGFCGYTQSKSPLRRNEAMKFTLMEVQRKPVWDNETNQFKPRDMLPVSISADHRIFDGNLPIPRVTVDYFNKMFSKMLEEQELPVTKTDPELESQLAKAVEKMIIRSPDTAYAVLYGLQTYWLDFVSMHELFNHPLLKEAADYYS</sequence>